<comment type="caution">
    <text evidence="1">The sequence shown here is derived from an EMBL/GenBank/DDBJ whole genome shotgun (WGS) entry which is preliminary data.</text>
</comment>
<feature type="non-terminal residue" evidence="1">
    <location>
        <position position="72"/>
    </location>
</feature>
<protein>
    <submittedName>
        <fullName evidence="1">Uncharacterized protein</fullName>
    </submittedName>
</protein>
<dbReference type="EMBL" id="JDRY01000010">
    <property type="protein sequence ID" value="KGN01028.1"/>
    <property type="molecule type" value="Genomic_DNA"/>
</dbReference>
<dbReference type="Proteomes" id="UP000030014">
    <property type="component" value="Unassembled WGS sequence"/>
</dbReference>
<sequence>MNNSNKLQRKQTTQYRGRLEEVEVELQGKRGAQSNNLALAKGERENNVVDDANNLLEKVLARKNMLKAMKRV</sequence>
<proteinExistence type="predicted"/>
<evidence type="ECO:0000313" key="2">
    <source>
        <dbReference type="Proteomes" id="UP000030014"/>
    </source>
</evidence>
<name>A0A0A0IJ79_CLOBO</name>
<reference evidence="1 2" key="1">
    <citation type="submission" date="2014-01" db="EMBL/GenBank/DDBJ databases">
        <title>Plasmidome dynamics in the species complex Clostridium novyi sensu lato converts strains of independent lineages into distinctly different pathogens.</title>
        <authorList>
            <person name="Skarin H."/>
            <person name="Segerman B."/>
        </authorList>
    </citation>
    <scope>NUCLEOTIDE SEQUENCE [LARGE SCALE GENOMIC DNA]</scope>
    <source>
        <strain evidence="1 2">DC5</strain>
    </source>
</reference>
<evidence type="ECO:0000313" key="1">
    <source>
        <dbReference type="EMBL" id="KGN01028.1"/>
    </source>
</evidence>
<gene>
    <name evidence="1" type="ORF">Z955_01980</name>
</gene>
<accession>A0A0A0IJ79</accession>
<organism evidence="1 2">
    <name type="scientific">Clostridium botulinum C/D str. DC5</name>
    <dbReference type="NCBI Taxonomy" id="1443128"/>
    <lineage>
        <taxon>Bacteria</taxon>
        <taxon>Bacillati</taxon>
        <taxon>Bacillota</taxon>
        <taxon>Clostridia</taxon>
        <taxon>Eubacteriales</taxon>
        <taxon>Clostridiaceae</taxon>
        <taxon>Clostridium</taxon>
    </lineage>
</organism>
<dbReference type="AlphaFoldDB" id="A0A0A0IJ79"/>